<sequence length="85" mass="9976">MTRKRQPYNKIKAFLVENGIKHKDVAELLDMTPNTISKKLNGFGGDFTLSEVKRLHNGFRVPIEYFFEPNVPKKEHKTSWKEVRT</sequence>
<dbReference type="CDD" id="cd00093">
    <property type="entry name" value="HTH_XRE"/>
    <property type="match status" value="1"/>
</dbReference>
<dbReference type="Proteomes" id="UP001303701">
    <property type="component" value="Chromosome"/>
</dbReference>
<keyword evidence="3" id="KW-1185">Reference proteome</keyword>
<feature type="domain" description="HTH cro/C1-type" evidence="1">
    <location>
        <begin position="11"/>
        <end position="66"/>
    </location>
</feature>
<dbReference type="SUPFAM" id="SSF47413">
    <property type="entry name" value="lambda repressor-like DNA-binding domains"/>
    <property type="match status" value="1"/>
</dbReference>
<dbReference type="Pfam" id="PF01381">
    <property type="entry name" value="HTH_3"/>
    <property type="match status" value="1"/>
</dbReference>
<name>A0ABY9WFE5_9BACI</name>
<dbReference type="PROSITE" id="PS50943">
    <property type="entry name" value="HTH_CROC1"/>
    <property type="match status" value="1"/>
</dbReference>
<dbReference type="SMART" id="SM00530">
    <property type="entry name" value="HTH_XRE"/>
    <property type="match status" value="1"/>
</dbReference>
<evidence type="ECO:0000313" key="3">
    <source>
        <dbReference type="Proteomes" id="UP001303701"/>
    </source>
</evidence>
<gene>
    <name evidence="2" type="ORF">RI196_03705</name>
</gene>
<dbReference type="Gene3D" id="1.10.260.40">
    <property type="entry name" value="lambda repressor-like DNA-binding domains"/>
    <property type="match status" value="1"/>
</dbReference>
<dbReference type="InterPro" id="IPR001387">
    <property type="entry name" value="Cro/C1-type_HTH"/>
</dbReference>
<evidence type="ECO:0000313" key="2">
    <source>
        <dbReference type="EMBL" id="WNF33801.1"/>
    </source>
</evidence>
<protein>
    <submittedName>
        <fullName evidence="2">Helix-turn-helix transcriptional regulator</fullName>
    </submittedName>
</protein>
<dbReference type="InterPro" id="IPR010982">
    <property type="entry name" value="Lambda_DNA-bd_dom_sf"/>
</dbReference>
<dbReference type="EMBL" id="CP134501">
    <property type="protein sequence ID" value="WNF33801.1"/>
    <property type="molecule type" value="Genomic_DNA"/>
</dbReference>
<reference evidence="2 3" key="1">
    <citation type="submission" date="2023-09" db="EMBL/GenBank/DDBJ databases">
        <title>Different Types of Thermotolerant Ring-Cleaving Dioxygenases derived from Aeribacillus composti HB-1 applied for multiple aromatic hydrocarbons removal.</title>
        <authorList>
            <person name="Cao L."/>
            <person name="Li M."/>
            <person name="Ma T."/>
        </authorList>
    </citation>
    <scope>NUCLEOTIDE SEQUENCE [LARGE SCALE GENOMIC DNA]</scope>
    <source>
        <strain evidence="2 3">HB-1</strain>
    </source>
</reference>
<proteinExistence type="predicted"/>
<dbReference type="GeneID" id="301125051"/>
<organism evidence="2 3">
    <name type="scientific">Aeribacillus composti</name>
    <dbReference type="NCBI Taxonomy" id="1868734"/>
    <lineage>
        <taxon>Bacteria</taxon>
        <taxon>Bacillati</taxon>
        <taxon>Bacillota</taxon>
        <taxon>Bacilli</taxon>
        <taxon>Bacillales</taxon>
        <taxon>Bacillaceae</taxon>
        <taxon>Aeribacillus</taxon>
    </lineage>
</organism>
<evidence type="ECO:0000259" key="1">
    <source>
        <dbReference type="PROSITE" id="PS50943"/>
    </source>
</evidence>
<accession>A0ABY9WFE5</accession>
<dbReference type="RefSeq" id="WP_311066911.1">
    <property type="nucleotide sequence ID" value="NZ_CP134501.1"/>
</dbReference>